<dbReference type="GO" id="GO:0042285">
    <property type="term" value="F:xylosyltransferase activity"/>
    <property type="evidence" value="ECO:0007669"/>
    <property type="project" value="TreeGrafter"/>
</dbReference>
<dbReference type="GO" id="GO:0016020">
    <property type="term" value="C:membrane"/>
    <property type="evidence" value="ECO:0007669"/>
    <property type="project" value="UniProtKB-SubCell"/>
</dbReference>
<proteinExistence type="predicted"/>
<evidence type="ECO:0000256" key="6">
    <source>
        <dbReference type="ARBA" id="ARBA00023180"/>
    </source>
</evidence>
<dbReference type="InterPro" id="IPR029044">
    <property type="entry name" value="Nucleotide-diphossugar_trans"/>
</dbReference>
<evidence type="ECO:0000256" key="3">
    <source>
        <dbReference type="ARBA" id="ARBA00022968"/>
    </source>
</evidence>
<dbReference type="EMBL" id="OU594947">
    <property type="protein sequence ID" value="CAG9291145.1"/>
    <property type="molecule type" value="Genomic_DNA"/>
</dbReference>
<protein>
    <submittedName>
        <fullName evidence="7">Uncharacterized protein</fullName>
    </submittedName>
</protein>
<evidence type="ECO:0000256" key="4">
    <source>
        <dbReference type="ARBA" id="ARBA00022989"/>
    </source>
</evidence>
<organism evidence="7">
    <name type="scientific">Phaeodactylum tricornutum</name>
    <name type="common">Diatom</name>
    <dbReference type="NCBI Taxonomy" id="2850"/>
    <lineage>
        <taxon>Eukaryota</taxon>
        <taxon>Sar</taxon>
        <taxon>Stramenopiles</taxon>
        <taxon>Ochrophyta</taxon>
        <taxon>Bacillariophyta</taxon>
        <taxon>Bacillariophyceae</taxon>
        <taxon>Bacillariophycidae</taxon>
        <taxon>Naviculales</taxon>
        <taxon>Phaeodactylaceae</taxon>
        <taxon>Phaeodactylum</taxon>
    </lineage>
</organism>
<dbReference type="Gene3D" id="3.90.550.10">
    <property type="entry name" value="Spore Coat Polysaccharide Biosynthesis Protein SpsA, Chain A"/>
    <property type="match status" value="1"/>
</dbReference>
<keyword evidence="6" id="KW-0325">Glycoprotein</keyword>
<keyword evidence="3" id="KW-0735">Signal-anchor</keyword>
<dbReference type="SUPFAM" id="SSF53448">
    <property type="entry name" value="Nucleotide-diphospho-sugar transferases"/>
    <property type="match status" value="1"/>
</dbReference>
<dbReference type="GO" id="GO:0035269">
    <property type="term" value="P:protein O-linked glycosylation via mannose"/>
    <property type="evidence" value="ECO:0007669"/>
    <property type="project" value="TreeGrafter"/>
</dbReference>
<name>A0A8J9SGC9_PHATR</name>
<comment type="subcellular location">
    <subcellularLocation>
        <location evidence="1">Membrane</location>
        <topology evidence="1">Single-pass type II membrane protein</topology>
    </subcellularLocation>
</comment>
<dbReference type="AlphaFoldDB" id="A0A8J9SGC9"/>
<dbReference type="Proteomes" id="UP000836788">
    <property type="component" value="Chromosome 6"/>
</dbReference>
<dbReference type="Pfam" id="PF13896">
    <property type="entry name" value="Glyco_transf_49"/>
    <property type="match status" value="1"/>
</dbReference>
<gene>
    <name evidence="7" type="ORF">PTTT1_LOCUS47018</name>
</gene>
<evidence type="ECO:0000313" key="7">
    <source>
        <dbReference type="EMBL" id="CAG9291145.1"/>
    </source>
</evidence>
<dbReference type="InterPro" id="IPR051292">
    <property type="entry name" value="Xyl/GlcA_transferase"/>
</dbReference>
<keyword evidence="4" id="KW-1133">Transmembrane helix</keyword>
<evidence type="ECO:0000256" key="1">
    <source>
        <dbReference type="ARBA" id="ARBA00004606"/>
    </source>
</evidence>
<dbReference type="PANTHER" id="PTHR12270">
    <property type="entry name" value="GLYCOSYLTRANSFERASE-RELATED"/>
    <property type="match status" value="1"/>
</dbReference>
<sequence length="417" mass="47703">MEKQMVDQQRRRSHMFVLRSSMHFVLRAFLVIWALLSATTTTLLHSQNSFPILPADVAYYMAVSGNNSSSQQEERKDEYKLHVDKAYQKYNFEVDTPTAPVCYPLRAKDVDFTLVTQLSDDRLAMMRPHCKRWGKHTISLAIGTNESRDTVEQALSKSGCDTALITLSIVRDFDSDQKYPVNKLRNVAMSQVRTSHAVIIDADFVLSPNLYETLHLHNKTLAADSTNALVIPSFELRKACRRRNRRCITMYSAMVPRNKDGLLELYDPMTEDSAGYGIAQFDIRGNYHGHASTRYADWASQPAEQLLPIECVTSDRYEPYLVVRHCRDLPPFQEAFVGYGQNKLTWMQQVRRRGYKLFQVGEVFAVHLPHSKSPAFKQWHMVGKANRSLLAVTTIADAFGLWMNETVPDFSQVPYCS</sequence>
<dbReference type="PANTHER" id="PTHR12270:SF52">
    <property type="entry name" value="GLYCOSYLTRANSFERASE-LIKE PROTEIN GNT13-RELATED"/>
    <property type="match status" value="1"/>
</dbReference>
<keyword evidence="2" id="KW-0812">Transmembrane</keyword>
<evidence type="ECO:0000256" key="5">
    <source>
        <dbReference type="ARBA" id="ARBA00023136"/>
    </source>
</evidence>
<accession>A0A8J9SGC9</accession>
<dbReference type="GO" id="GO:0015020">
    <property type="term" value="F:glucuronosyltransferase activity"/>
    <property type="evidence" value="ECO:0007669"/>
    <property type="project" value="TreeGrafter"/>
</dbReference>
<evidence type="ECO:0000256" key="2">
    <source>
        <dbReference type="ARBA" id="ARBA00022692"/>
    </source>
</evidence>
<keyword evidence="5" id="KW-0472">Membrane</keyword>
<reference evidence="7" key="1">
    <citation type="submission" date="2022-02" db="EMBL/GenBank/DDBJ databases">
        <authorList>
            <person name="Giguere J D."/>
        </authorList>
    </citation>
    <scope>NUCLEOTIDE SEQUENCE</scope>
    <source>
        <strain evidence="7">CCAP 1055/1</strain>
    </source>
</reference>